<evidence type="ECO:0000256" key="2">
    <source>
        <dbReference type="ARBA" id="ARBA00022908"/>
    </source>
</evidence>
<dbReference type="PANTHER" id="PTHR30629">
    <property type="entry name" value="PROPHAGE INTEGRASE"/>
    <property type="match status" value="1"/>
</dbReference>
<dbReference type="PANTHER" id="PTHR30629:SF2">
    <property type="entry name" value="PROPHAGE INTEGRASE INTS-RELATED"/>
    <property type="match status" value="1"/>
</dbReference>
<sequence length="360" mass="41634">MALNKTRYEGLYYRVDKYNRKVYVARIYKDGKDTTKTLGREPDITLKIANKMRLDLLDNLGRGYSLKSINKKIDDLFVEYLDLRRNSLSKTYLYACEKNYNKYLKEVIGNFHPNDITTSRVQKIINNILDSGKAPQTAKQIKEIVTALYKFLPELGIHNIDNIGKLIKIPKFDNSRKIELTDDEMNKLFNAIFNYPDIKIRTIFIWLLHGRRKGEVLTIKWEDIDFSNNIYTIKSENSKISKSLVFALTDTLIKALTEYGIKNEGLVFESNINENQTIGKTGMDYHWKNIRIETGLKNLNMHDLRHVVGGFGINNGFSLEVVGKTLGHTTANITQRYAKVQRESVKNVIDSLFEAFKPKD</sequence>
<accession>A0AAE7BAQ3</accession>
<dbReference type="Gene3D" id="3.30.160.390">
    <property type="entry name" value="Integrase, DNA-binding domain"/>
    <property type="match status" value="1"/>
</dbReference>
<evidence type="ECO:0000259" key="7">
    <source>
        <dbReference type="PROSITE" id="PS51900"/>
    </source>
</evidence>
<keyword evidence="9" id="KW-1185">Reference proteome</keyword>
<dbReference type="InterPro" id="IPR011010">
    <property type="entry name" value="DNA_brk_join_enz"/>
</dbReference>
<dbReference type="SUPFAM" id="SSF56349">
    <property type="entry name" value="DNA breaking-rejoining enzymes"/>
    <property type="match status" value="1"/>
</dbReference>
<dbReference type="GO" id="GO:0015074">
    <property type="term" value="P:DNA integration"/>
    <property type="evidence" value="ECO:0007669"/>
    <property type="project" value="UniProtKB-KW"/>
</dbReference>
<proteinExistence type="inferred from homology"/>
<evidence type="ECO:0000256" key="3">
    <source>
        <dbReference type="ARBA" id="ARBA00023125"/>
    </source>
</evidence>
<organism evidence="8 9">
    <name type="scientific">Arcobacter venerupis</name>
    <dbReference type="NCBI Taxonomy" id="1054033"/>
    <lineage>
        <taxon>Bacteria</taxon>
        <taxon>Pseudomonadati</taxon>
        <taxon>Campylobacterota</taxon>
        <taxon>Epsilonproteobacteria</taxon>
        <taxon>Campylobacterales</taxon>
        <taxon>Arcobacteraceae</taxon>
        <taxon>Arcobacter</taxon>
    </lineage>
</organism>
<dbReference type="InterPro" id="IPR004107">
    <property type="entry name" value="Integrase_SAM-like_N"/>
</dbReference>
<reference evidence="8 9" key="1">
    <citation type="submission" date="2020-05" db="EMBL/GenBank/DDBJ databases">
        <title>Complete genome sequencing of Campylobacter and Arcobacter type strains.</title>
        <authorList>
            <person name="Miller W.G."/>
            <person name="Yee E."/>
        </authorList>
    </citation>
    <scope>NUCLEOTIDE SEQUENCE [LARGE SCALE GENOMIC DNA]</scope>
    <source>
        <strain evidence="8 9">LMG 26156</strain>
    </source>
</reference>
<dbReference type="PROSITE" id="PS51898">
    <property type="entry name" value="TYR_RECOMBINASE"/>
    <property type="match status" value="1"/>
</dbReference>
<dbReference type="GO" id="GO:0003677">
    <property type="term" value="F:DNA binding"/>
    <property type="evidence" value="ECO:0007669"/>
    <property type="project" value="UniProtKB-UniRule"/>
</dbReference>
<dbReference type="InterPro" id="IPR044068">
    <property type="entry name" value="CB"/>
</dbReference>
<dbReference type="Pfam" id="PF14659">
    <property type="entry name" value="Phage_int_SAM_3"/>
    <property type="match status" value="1"/>
</dbReference>
<feature type="domain" description="Core-binding (CB)" evidence="7">
    <location>
        <begin position="71"/>
        <end position="153"/>
    </location>
</feature>
<name>A0AAE7BAQ3_9BACT</name>
<dbReference type="GO" id="GO:0006310">
    <property type="term" value="P:DNA recombination"/>
    <property type="evidence" value="ECO:0007669"/>
    <property type="project" value="UniProtKB-KW"/>
</dbReference>
<dbReference type="Gene3D" id="1.10.443.10">
    <property type="entry name" value="Intergrase catalytic core"/>
    <property type="match status" value="1"/>
</dbReference>
<protein>
    <submittedName>
        <fullName evidence="8">Site-specific tyrosine recombinase, phage integrase family (INT_Rci_Hp1_C domain)</fullName>
    </submittedName>
</protein>
<dbReference type="AlphaFoldDB" id="A0AAE7BAQ3"/>
<evidence type="ECO:0000256" key="5">
    <source>
        <dbReference type="PROSITE-ProRule" id="PRU01248"/>
    </source>
</evidence>
<keyword evidence="3 5" id="KW-0238">DNA-binding</keyword>
<dbReference type="InterPro" id="IPR002104">
    <property type="entry name" value="Integrase_catalytic"/>
</dbReference>
<comment type="similarity">
    <text evidence="1">Belongs to the 'phage' integrase family.</text>
</comment>
<dbReference type="RefSeq" id="WP_128358535.1">
    <property type="nucleotide sequence ID" value="NZ_CP053840.1"/>
</dbReference>
<feature type="domain" description="Tyr recombinase" evidence="6">
    <location>
        <begin position="175"/>
        <end position="350"/>
    </location>
</feature>
<evidence type="ECO:0000259" key="6">
    <source>
        <dbReference type="PROSITE" id="PS51898"/>
    </source>
</evidence>
<dbReference type="InterPro" id="IPR050808">
    <property type="entry name" value="Phage_Integrase"/>
</dbReference>
<gene>
    <name evidence="8" type="ORF">AVENP_1483</name>
</gene>
<evidence type="ECO:0000256" key="4">
    <source>
        <dbReference type="ARBA" id="ARBA00023172"/>
    </source>
</evidence>
<dbReference type="CDD" id="cd00796">
    <property type="entry name" value="INT_Rci_Hp1_C"/>
    <property type="match status" value="1"/>
</dbReference>
<evidence type="ECO:0000256" key="1">
    <source>
        <dbReference type="ARBA" id="ARBA00008857"/>
    </source>
</evidence>
<evidence type="ECO:0000313" key="9">
    <source>
        <dbReference type="Proteomes" id="UP000503482"/>
    </source>
</evidence>
<dbReference type="Pfam" id="PF00589">
    <property type="entry name" value="Phage_integrase"/>
    <property type="match status" value="1"/>
</dbReference>
<evidence type="ECO:0000313" key="8">
    <source>
        <dbReference type="EMBL" id="QKF67035.1"/>
    </source>
</evidence>
<keyword evidence="4" id="KW-0233">DNA recombination</keyword>
<dbReference type="KEGG" id="avp:AVENP_1483"/>
<dbReference type="InterPro" id="IPR010998">
    <property type="entry name" value="Integrase_recombinase_N"/>
</dbReference>
<dbReference type="PROSITE" id="PS51900">
    <property type="entry name" value="CB"/>
    <property type="match status" value="1"/>
</dbReference>
<dbReference type="InterPro" id="IPR013762">
    <property type="entry name" value="Integrase-like_cat_sf"/>
</dbReference>
<keyword evidence="2" id="KW-0229">DNA integration</keyword>
<dbReference type="EMBL" id="CP053840">
    <property type="protein sequence ID" value="QKF67035.1"/>
    <property type="molecule type" value="Genomic_DNA"/>
</dbReference>
<dbReference type="Proteomes" id="UP000503482">
    <property type="component" value="Chromosome"/>
</dbReference>
<dbReference type="InterPro" id="IPR038488">
    <property type="entry name" value="Integrase_DNA-bd_sf"/>
</dbReference>
<dbReference type="Gene3D" id="1.10.150.130">
    <property type="match status" value="1"/>
</dbReference>